<dbReference type="Gene3D" id="3.40.50.300">
    <property type="entry name" value="P-loop containing nucleotide triphosphate hydrolases"/>
    <property type="match status" value="1"/>
</dbReference>
<keyword evidence="4" id="KW-1185">Reference proteome</keyword>
<organism evidence="3 4">
    <name type="scientific">Lachnellula suecica</name>
    <dbReference type="NCBI Taxonomy" id="602035"/>
    <lineage>
        <taxon>Eukaryota</taxon>
        <taxon>Fungi</taxon>
        <taxon>Dikarya</taxon>
        <taxon>Ascomycota</taxon>
        <taxon>Pezizomycotina</taxon>
        <taxon>Leotiomycetes</taxon>
        <taxon>Helotiales</taxon>
        <taxon>Lachnaceae</taxon>
        <taxon>Lachnellula</taxon>
    </lineage>
</organism>
<proteinExistence type="predicted"/>
<dbReference type="SMART" id="SM00382">
    <property type="entry name" value="AAA"/>
    <property type="match status" value="1"/>
</dbReference>
<dbReference type="PANTHER" id="PTHR46411:SF2">
    <property type="entry name" value="AAA+ ATPASE DOMAIN-CONTAINING PROTEIN"/>
    <property type="match status" value="1"/>
</dbReference>
<dbReference type="InterPro" id="IPR003593">
    <property type="entry name" value="AAA+_ATPase"/>
</dbReference>
<evidence type="ECO:0000313" key="4">
    <source>
        <dbReference type="Proteomes" id="UP000469558"/>
    </source>
</evidence>
<dbReference type="GO" id="GO:0000502">
    <property type="term" value="C:proteasome complex"/>
    <property type="evidence" value="ECO:0007669"/>
    <property type="project" value="UniProtKB-KW"/>
</dbReference>
<dbReference type="EMBL" id="QGMK01000271">
    <property type="protein sequence ID" value="TVY82813.1"/>
    <property type="molecule type" value="Genomic_DNA"/>
</dbReference>
<dbReference type="OrthoDB" id="10042665at2759"/>
<feature type="region of interest" description="Disordered" evidence="1">
    <location>
        <begin position="1"/>
        <end position="25"/>
    </location>
</feature>
<feature type="region of interest" description="Disordered" evidence="1">
    <location>
        <begin position="104"/>
        <end position="128"/>
    </location>
</feature>
<evidence type="ECO:0000259" key="2">
    <source>
        <dbReference type="SMART" id="SM00382"/>
    </source>
</evidence>
<evidence type="ECO:0000256" key="1">
    <source>
        <dbReference type="SAM" id="MobiDB-lite"/>
    </source>
</evidence>
<gene>
    <name evidence="3" type="ORF">LSUE1_G002922</name>
</gene>
<dbReference type="SUPFAM" id="SSF52540">
    <property type="entry name" value="P-loop containing nucleoside triphosphate hydrolases"/>
    <property type="match status" value="1"/>
</dbReference>
<dbReference type="InterPro" id="IPR027417">
    <property type="entry name" value="P-loop_NTPase"/>
</dbReference>
<dbReference type="PANTHER" id="PTHR46411">
    <property type="entry name" value="FAMILY ATPASE, PUTATIVE-RELATED"/>
    <property type="match status" value="1"/>
</dbReference>
<dbReference type="AlphaFoldDB" id="A0A8T9CJB2"/>
<dbReference type="InterPro" id="IPR003959">
    <property type="entry name" value="ATPase_AAA_core"/>
</dbReference>
<dbReference type="Pfam" id="PF22942">
    <property type="entry name" value="DUF7025"/>
    <property type="match status" value="1"/>
</dbReference>
<dbReference type="InterPro" id="IPR054289">
    <property type="entry name" value="DUF7025"/>
</dbReference>
<dbReference type="CDD" id="cd19481">
    <property type="entry name" value="RecA-like_protease"/>
    <property type="match status" value="1"/>
</dbReference>
<feature type="domain" description="AAA+ ATPase" evidence="2">
    <location>
        <begin position="601"/>
        <end position="725"/>
    </location>
</feature>
<protein>
    <submittedName>
        <fullName evidence="3">Putative 26S proteasome regulatory subunit-like protein</fullName>
    </submittedName>
</protein>
<feature type="compositionally biased region" description="Polar residues" evidence="1">
    <location>
        <begin position="1"/>
        <end position="20"/>
    </location>
</feature>
<name>A0A8T9CJB2_9HELO</name>
<keyword evidence="3" id="KW-0647">Proteasome</keyword>
<dbReference type="GO" id="GO:0005524">
    <property type="term" value="F:ATP binding"/>
    <property type="evidence" value="ECO:0007669"/>
    <property type="project" value="InterPro"/>
</dbReference>
<dbReference type="Pfam" id="PF00004">
    <property type="entry name" value="AAA"/>
    <property type="match status" value="1"/>
</dbReference>
<reference evidence="3 4" key="1">
    <citation type="submission" date="2018-05" db="EMBL/GenBank/DDBJ databases">
        <title>Genome sequencing and assembly of the regulated plant pathogen Lachnellula willkommii and related sister species for the development of diagnostic species identification markers.</title>
        <authorList>
            <person name="Giroux E."/>
            <person name="Bilodeau G."/>
        </authorList>
    </citation>
    <scope>NUCLEOTIDE SEQUENCE [LARGE SCALE GENOMIC DNA]</scope>
    <source>
        <strain evidence="3 4">CBS 268.59</strain>
    </source>
</reference>
<sequence length="836" mass="95552">MTWPSSMPESLYSTSYNQSGDVHEEQHTNLSLSGYARMSGSLRTLGMIETMDSTPLQRFIGEPLTSQPYNAVSSFVPFSTSGSPDTLAPHTTYRDSSMHCVNGSSWPVPSESQGDRDETSTYSYGRHSERFKQKPTHLVDITKGIDKMDDGYSDSANYSDDMEEEPEEELNEFSTNNFSFLKPPTDVPENSAGLVAEIKLYEARYNHKNERHLLEVGKHKHRDLRTHRDHDSALVFSRYYNTAGDIEETQLTIRSPYLKQVLKEVIKEYPGINLKAHEIVLQGLPKCLFHYRVELQAHCANVSHDSEDFIHLLLLLKHMWEQLESQWINYSSLIPEDGYFFDFPPGLDFLNLWMVFRPGDLMYTNVKGHDRVVKMSSMLLVSGSWVVEYIYIADDGKEIGYAKADRKIEHYGGFMPLERLTIFPLKYHSSKDIVTSVAIARGQKYISLRGTHYRMYEGKIKELGNESQRRNLGQWDNLPSQTPTIKSRIMIDTRTFYETGQHSTVHIKASRYRLPKLDGTDEYMLSNEDFILCDHQVPGFSLAEKNWCWWDVDKIIDVELNTAAFERLLLPQEQKDMIYSLVEVHTNHNLSFDDVIKGKGKGMIFLLHGVPGTGKTLTAESVADQTQRPLYTISSGELGTSPASVERSLKAALDLATKWNAIVLLDEADVFLEQRSMQDLERNSLVSIFLRLLEYYEGILILTTNRIEAFDQAFKSRIHLAVKYNALPAGYRIKLWKTFISNTAGPTSSEWLSDYELTRTYPWTTEEYLGRIGREVLNGRQIKNTVRTANALAVSAGQLLSPVHIDTALRAMKMFESDFAEIEEANQPTAKRRRVD</sequence>
<dbReference type="GO" id="GO:0016887">
    <property type="term" value="F:ATP hydrolysis activity"/>
    <property type="evidence" value="ECO:0007669"/>
    <property type="project" value="InterPro"/>
</dbReference>
<accession>A0A8T9CJB2</accession>
<comment type="caution">
    <text evidence="3">The sequence shown here is derived from an EMBL/GenBank/DDBJ whole genome shotgun (WGS) entry which is preliminary data.</text>
</comment>
<evidence type="ECO:0000313" key="3">
    <source>
        <dbReference type="EMBL" id="TVY82813.1"/>
    </source>
</evidence>
<dbReference type="Proteomes" id="UP000469558">
    <property type="component" value="Unassembled WGS sequence"/>
</dbReference>